<evidence type="ECO:0000313" key="1">
    <source>
        <dbReference type="EMBL" id="QOR58632.1"/>
    </source>
</evidence>
<dbReference type="KEGG" id="vg:65129110"/>
<keyword evidence="2" id="KW-1185">Reference proteome</keyword>
<dbReference type="GeneID" id="65129110"/>
<dbReference type="Proteomes" id="UP000594037">
    <property type="component" value="Segment"/>
</dbReference>
<organism evidence="1 2">
    <name type="scientific">uncultured phage cr3_1</name>
    <dbReference type="NCBI Taxonomy" id="2772065"/>
    <lineage>
        <taxon>Viruses</taxon>
        <taxon>Duplodnaviria</taxon>
        <taxon>Heunggongvirae</taxon>
        <taxon>Uroviricota</taxon>
        <taxon>Caudoviricetes</taxon>
        <taxon>Crassvirales</taxon>
        <taxon>Intestiviridae</taxon>
        <taxon>Crudevirinae</taxon>
        <taxon>Diorhovirus</taxon>
        <taxon>Diorhovirus intestinalis</taxon>
    </lineage>
</organism>
<sequence length="41" mass="4713">MNDYENEEVEIINEEDVGSVDDLIDETLKERGSYCSICNND</sequence>
<dbReference type="EMBL" id="MT774381">
    <property type="protein sequence ID" value="QOR58632.1"/>
    <property type="molecule type" value="Genomic_DNA"/>
</dbReference>
<dbReference type="RefSeq" id="YP_010110790.1">
    <property type="nucleotide sequence ID" value="NC_055874.1"/>
</dbReference>
<evidence type="ECO:0000313" key="2">
    <source>
        <dbReference type="Proteomes" id="UP000594037"/>
    </source>
</evidence>
<proteinExistence type="predicted"/>
<reference evidence="1 2" key="1">
    <citation type="submission" date="2020-07" db="EMBL/GenBank/DDBJ databases">
        <title>Taxonomic proposal: Crassvirales, a new order of highly abundant and diverse bacterial viruses.</title>
        <authorList>
            <person name="Shkoporov A.N."/>
            <person name="Stockdale S.R."/>
            <person name="Guerin E."/>
            <person name="Ross R.P."/>
            <person name="Hill C."/>
        </authorList>
    </citation>
    <scope>NUCLEOTIDE SEQUENCE [LARGE SCALE GENOMIC DNA]</scope>
</reference>
<name>A0A7M1RXN6_9CAUD</name>
<accession>A0A7M1RXN6</accession>
<protein>
    <submittedName>
        <fullName evidence="1">Uncharacterized protein</fullName>
    </submittedName>
</protein>